<evidence type="ECO:0000313" key="2">
    <source>
        <dbReference type="EMBL" id="KAL2040489.1"/>
    </source>
</evidence>
<protein>
    <submittedName>
        <fullName evidence="2">Uncharacterized protein</fullName>
    </submittedName>
</protein>
<keyword evidence="3" id="KW-1185">Reference proteome</keyword>
<proteinExistence type="predicted"/>
<feature type="signal peptide" evidence="1">
    <location>
        <begin position="1"/>
        <end position="28"/>
    </location>
</feature>
<feature type="chain" id="PRO_5046145829" evidence="1">
    <location>
        <begin position="29"/>
        <end position="103"/>
    </location>
</feature>
<reference evidence="2 3" key="1">
    <citation type="submission" date="2024-09" db="EMBL/GenBank/DDBJ databases">
        <title>Rethinking Asexuality: The Enigmatic Case of Functional Sexual Genes in Lepraria (Stereocaulaceae).</title>
        <authorList>
            <person name="Doellman M."/>
            <person name="Sun Y."/>
            <person name="Barcenas-Pena A."/>
            <person name="Lumbsch H.T."/>
            <person name="Grewe F."/>
        </authorList>
    </citation>
    <scope>NUCLEOTIDE SEQUENCE [LARGE SCALE GENOMIC DNA]</scope>
    <source>
        <strain evidence="2 3">Mercado 3170</strain>
    </source>
</reference>
<sequence>MHDAKNYNQRLLPHLAFLELLGPMSVLAAPLLRTTDVPQEIAKIEVVDPPIIDLLSDFDELYSGHGSSIQFTRLEVPIAPITRCGPTRLCTIYAKLGRLYGET</sequence>
<keyword evidence="1" id="KW-0732">Signal</keyword>
<comment type="caution">
    <text evidence="2">The sequence shown here is derived from an EMBL/GenBank/DDBJ whole genome shotgun (WGS) entry which is preliminary data.</text>
</comment>
<name>A0ABR4A6V2_9LECA</name>
<evidence type="ECO:0000256" key="1">
    <source>
        <dbReference type="SAM" id="SignalP"/>
    </source>
</evidence>
<dbReference type="Proteomes" id="UP001590950">
    <property type="component" value="Unassembled WGS sequence"/>
</dbReference>
<gene>
    <name evidence="2" type="ORF">N7G274_006932</name>
</gene>
<accession>A0ABR4A6V2</accession>
<dbReference type="EMBL" id="JBEFKJ010000021">
    <property type="protein sequence ID" value="KAL2040489.1"/>
    <property type="molecule type" value="Genomic_DNA"/>
</dbReference>
<evidence type="ECO:0000313" key="3">
    <source>
        <dbReference type="Proteomes" id="UP001590950"/>
    </source>
</evidence>
<organism evidence="2 3">
    <name type="scientific">Stereocaulon virgatum</name>
    <dbReference type="NCBI Taxonomy" id="373712"/>
    <lineage>
        <taxon>Eukaryota</taxon>
        <taxon>Fungi</taxon>
        <taxon>Dikarya</taxon>
        <taxon>Ascomycota</taxon>
        <taxon>Pezizomycotina</taxon>
        <taxon>Lecanoromycetes</taxon>
        <taxon>OSLEUM clade</taxon>
        <taxon>Lecanoromycetidae</taxon>
        <taxon>Lecanorales</taxon>
        <taxon>Lecanorineae</taxon>
        <taxon>Stereocaulaceae</taxon>
        <taxon>Stereocaulon</taxon>
    </lineage>
</organism>